<feature type="compositionally biased region" description="Basic and acidic residues" evidence="1">
    <location>
        <begin position="427"/>
        <end position="437"/>
    </location>
</feature>
<protein>
    <recommendedName>
        <fullName evidence="2">Azaphilone pigments biosynthesis cluster protein L N-terminal domain-containing protein</fullName>
    </recommendedName>
</protein>
<evidence type="ECO:0000259" key="2">
    <source>
        <dbReference type="Pfam" id="PF17111"/>
    </source>
</evidence>
<feature type="region of interest" description="Disordered" evidence="1">
    <location>
        <begin position="182"/>
        <end position="201"/>
    </location>
</feature>
<keyword evidence="4" id="KW-1185">Reference proteome</keyword>
<dbReference type="EMBL" id="MU839836">
    <property type="protein sequence ID" value="KAK1753893.1"/>
    <property type="molecule type" value="Genomic_DNA"/>
</dbReference>
<organism evidence="3 4">
    <name type="scientific">Echria macrotheca</name>
    <dbReference type="NCBI Taxonomy" id="438768"/>
    <lineage>
        <taxon>Eukaryota</taxon>
        <taxon>Fungi</taxon>
        <taxon>Dikarya</taxon>
        <taxon>Ascomycota</taxon>
        <taxon>Pezizomycotina</taxon>
        <taxon>Sordariomycetes</taxon>
        <taxon>Sordariomycetidae</taxon>
        <taxon>Sordariales</taxon>
        <taxon>Schizotheciaceae</taxon>
        <taxon>Echria</taxon>
    </lineage>
</organism>
<dbReference type="Proteomes" id="UP001239445">
    <property type="component" value="Unassembled WGS sequence"/>
</dbReference>
<feature type="compositionally biased region" description="Polar residues" evidence="1">
    <location>
        <begin position="190"/>
        <end position="201"/>
    </location>
</feature>
<accession>A0AAJ0B8Z4</accession>
<proteinExistence type="predicted"/>
<comment type="caution">
    <text evidence="3">The sequence shown here is derived from an EMBL/GenBank/DDBJ whole genome shotgun (WGS) entry which is preliminary data.</text>
</comment>
<dbReference type="AlphaFoldDB" id="A0AAJ0B8Z4"/>
<evidence type="ECO:0000313" key="3">
    <source>
        <dbReference type="EMBL" id="KAK1753893.1"/>
    </source>
</evidence>
<evidence type="ECO:0000256" key="1">
    <source>
        <dbReference type="SAM" id="MobiDB-lite"/>
    </source>
</evidence>
<name>A0AAJ0B8Z4_9PEZI</name>
<dbReference type="Pfam" id="PF17111">
    <property type="entry name" value="PigL_N"/>
    <property type="match status" value="1"/>
</dbReference>
<evidence type="ECO:0000313" key="4">
    <source>
        <dbReference type="Proteomes" id="UP001239445"/>
    </source>
</evidence>
<feature type="region of interest" description="Disordered" evidence="1">
    <location>
        <begin position="377"/>
        <end position="402"/>
    </location>
</feature>
<feature type="compositionally biased region" description="Low complexity" evidence="1">
    <location>
        <begin position="377"/>
        <end position="389"/>
    </location>
</feature>
<gene>
    <name evidence="3" type="ORF">QBC47DRAFT_385154</name>
</gene>
<sequence>MDPLSISTAIVGLLTAAGKTHGLLETISAVRNAPQSIREAQRETRHTEVALRSLQRFLRHIDPTDPRREMIQVDELRVVLSDAMLIFSSFENMLRRLERQAPRIQWLRYTKRVDEHLAKLERYKSSLSIMLDVLQSTSVQEARLEQGKLRELVDQVLTENAELKKRLQQSRDSFDARRFSAMRNPRDDTGTPQGQGIANTHLTVPGPGVRCNDTVGSSAGGNARNSIVRFAFENVLEGSRAYKKLRDVQDCDSSFDSSVVRSSGAWSVFTGYSLAHLSVLSVIAMPISPADVTNAEYYVDVPASESIPLAPDGGDEQSSMTIPTPDVTNAQYCLDIPPPESIPPLTPNGGNKQSYIPIPTSNDKYYLYIPQDCLYIPPSKSTPSTPSTPDGGDEKSSMPVPTPVVKVTRVETQVEVDRLEVPNGESDEAKVEGDGENRPSCPGCKDSISLGSEAIRQSRIKMAQSQFGISNAGDVSIARIC</sequence>
<feature type="domain" description="Azaphilone pigments biosynthesis cluster protein L N-terminal" evidence="2">
    <location>
        <begin position="1"/>
        <end position="175"/>
    </location>
</feature>
<dbReference type="InterPro" id="IPR031348">
    <property type="entry name" value="PigL_N"/>
</dbReference>
<reference evidence="3" key="1">
    <citation type="submission" date="2023-06" db="EMBL/GenBank/DDBJ databases">
        <title>Genome-scale phylogeny and comparative genomics of the fungal order Sordariales.</title>
        <authorList>
            <consortium name="Lawrence Berkeley National Laboratory"/>
            <person name="Hensen N."/>
            <person name="Bonometti L."/>
            <person name="Westerberg I."/>
            <person name="Brannstrom I.O."/>
            <person name="Guillou S."/>
            <person name="Cros-Aarteil S."/>
            <person name="Calhoun S."/>
            <person name="Haridas S."/>
            <person name="Kuo A."/>
            <person name="Mondo S."/>
            <person name="Pangilinan J."/>
            <person name="Riley R."/>
            <person name="Labutti K."/>
            <person name="Andreopoulos B."/>
            <person name="Lipzen A."/>
            <person name="Chen C."/>
            <person name="Yanf M."/>
            <person name="Daum C."/>
            <person name="Ng V."/>
            <person name="Clum A."/>
            <person name="Steindorff A."/>
            <person name="Ohm R."/>
            <person name="Martin F."/>
            <person name="Silar P."/>
            <person name="Natvig D."/>
            <person name="Lalanne C."/>
            <person name="Gautier V."/>
            <person name="Ament-Velasquez S.L."/>
            <person name="Kruys A."/>
            <person name="Hutchinson M.I."/>
            <person name="Powell A.J."/>
            <person name="Barry K."/>
            <person name="Miller A.N."/>
            <person name="Grigoriev I.V."/>
            <person name="Debuchy R."/>
            <person name="Gladieux P."/>
            <person name="Thoren M.H."/>
            <person name="Johannesson H."/>
        </authorList>
    </citation>
    <scope>NUCLEOTIDE SEQUENCE</scope>
    <source>
        <strain evidence="3">PSN4</strain>
    </source>
</reference>
<feature type="region of interest" description="Disordered" evidence="1">
    <location>
        <begin position="420"/>
        <end position="442"/>
    </location>
</feature>